<dbReference type="Proteomes" id="UP000006427">
    <property type="component" value="Unassembled WGS sequence"/>
</dbReference>
<comment type="caution">
    <text evidence="1">The sequence shown here is derived from an EMBL/GenBank/DDBJ whole genome shotgun (WGS) entry which is preliminary data.</text>
</comment>
<protein>
    <submittedName>
        <fullName evidence="1">Transcriptional regulator, TetR family</fullName>
    </submittedName>
</protein>
<evidence type="ECO:0000313" key="1">
    <source>
        <dbReference type="EMBL" id="EFC91026.1"/>
    </source>
</evidence>
<dbReference type="Gene3D" id="1.10.357.10">
    <property type="entry name" value="Tetracycline Repressor, domain 2"/>
    <property type="match status" value="1"/>
</dbReference>
<name>D2Z6C9_9BACT</name>
<evidence type="ECO:0000313" key="2">
    <source>
        <dbReference type="Proteomes" id="UP000006427"/>
    </source>
</evidence>
<dbReference type="AlphaFoldDB" id="D2Z6C9"/>
<dbReference type="PaxDb" id="469381-Dpep_1000"/>
<dbReference type="EMBL" id="ABTR02000001">
    <property type="protein sequence ID" value="EFC91026.1"/>
    <property type="molecule type" value="Genomic_DNA"/>
</dbReference>
<organism evidence="1 2">
    <name type="scientific">Dethiosulfovibrio peptidovorans DSM 11002</name>
    <dbReference type="NCBI Taxonomy" id="469381"/>
    <lineage>
        <taxon>Bacteria</taxon>
        <taxon>Thermotogati</taxon>
        <taxon>Synergistota</taxon>
        <taxon>Synergistia</taxon>
        <taxon>Synergistales</taxon>
        <taxon>Dethiosulfovibrionaceae</taxon>
        <taxon>Dethiosulfovibrio</taxon>
    </lineage>
</organism>
<sequence length="100" mass="11704">MILFYFQNKEGLYEAVKDGIVDQWRDKLQPKPVPVGAGPEFISDMIEVAFSFYRDNPRMVRMANWGRLERDDVSPLSITAMVCGTVHVWWEFHGYMRDTT</sequence>
<dbReference type="eggNOG" id="COG1309">
    <property type="taxonomic scope" value="Bacteria"/>
</dbReference>
<dbReference type="STRING" id="469381.Dpep_1000"/>
<reference evidence="1 2" key="1">
    <citation type="journal article" date="2010" name="Stand. Genomic Sci.">
        <title>Permanent draft genome sequence of Dethiosulfovibrio peptidovorans type strain (SEBR 4207).</title>
        <authorList>
            <person name="Labutti K."/>
            <person name="Mayilraj S."/>
            <person name="Clum A."/>
            <person name="Lucas S."/>
            <person name="Glavina Del Rio T."/>
            <person name="Nolan M."/>
            <person name="Tice H."/>
            <person name="Cheng J.F."/>
            <person name="Pitluck S."/>
            <person name="Liolios K."/>
            <person name="Ivanova N."/>
            <person name="Mavromatis K."/>
            <person name="Mikhailova N."/>
            <person name="Pati A."/>
            <person name="Goodwin L."/>
            <person name="Chen A."/>
            <person name="Palaniappan K."/>
            <person name="Land M."/>
            <person name="Hauser L."/>
            <person name="Chang Y.J."/>
            <person name="Jeffries C.D."/>
            <person name="Rohde M."/>
            <person name="Spring S."/>
            <person name="Goker M."/>
            <person name="Woyke T."/>
            <person name="Bristow J."/>
            <person name="Eisen J.A."/>
            <person name="Markowitz V."/>
            <person name="Hugenholtz P."/>
            <person name="Kyrpides N.C."/>
            <person name="Klenk H.P."/>
            <person name="Lapidus A."/>
        </authorList>
    </citation>
    <scope>NUCLEOTIDE SEQUENCE [LARGE SCALE GENOMIC DNA]</scope>
    <source>
        <strain evidence="1 2">DSM 11002</strain>
    </source>
</reference>
<gene>
    <name evidence="1" type="ORF">Dpep_1000</name>
</gene>
<accession>D2Z6C9</accession>
<proteinExistence type="predicted"/>
<dbReference type="RefSeq" id="WP_005660158.1">
    <property type="nucleotide sequence ID" value="NZ_ABTR02000001.1"/>
</dbReference>
<keyword evidence="2" id="KW-1185">Reference proteome</keyword>
<dbReference type="OrthoDB" id="5394806at2"/>